<dbReference type="RefSeq" id="WP_214623204.1">
    <property type="nucleotide sequence ID" value="NZ_JAHGAW010000006.1"/>
</dbReference>
<evidence type="ECO:0000256" key="1">
    <source>
        <dbReference type="ARBA" id="ARBA00006484"/>
    </source>
</evidence>
<dbReference type="PANTHER" id="PTHR43391:SF26">
    <property type="entry name" value="BLL7251 PROTEIN"/>
    <property type="match status" value="1"/>
</dbReference>
<accession>A0A9X1DCA5</accession>
<name>A0A9X1DCA5_9SPHN</name>
<dbReference type="FunFam" id="3.40.50.720:FF:000084">
    <property type="entry name" value="Short-chain dehydrogenase reductase"/>
    <property type="match status" value="1"/>
</dbReference>
<dbReference type="SMART" id="SM00822">
    <property type="entry name" value="PKS_KR"/>
    <property type="match status" value="1"/>
</dbReference>
<gene>
    <name evidence="6" type="ORF">KK488_10335</name>
</gene>
<dbReference type="InterPro" id="IPR002347">
    <property type="entry name" value="SDR_fam"/>
</dbReference>
<dbReference type="Proteomes" id="UP001138757">
    <property type="component" value="Unassembled WGS sequence"/>
</dbReference>
<dbReference type="AlphaFoldDB" id="A0A9X1DCA5"/>
<evidence type="ECO:0000313" key="7">
    <source>
        <dbReference type="Proteomes" id="UP001138757"/>
    </source>
</evidence>
<comment type="catalytic activity">
    <reaction evidence="3">
        <text>2,5-dichlorocyclohexa-2,5-dien-1,4-diol + NAD(+) = 2,5-dichlorohydroquinone + NADH + H(+)</text>
        <dbReference type="Rhea" id="RHEA:15741"/>
        <dbReference type="ChEBI" id="CHEBI:15378"/>
        <dbReference type="ChEBI" id="CHEBI:27545"/>
        <dbReference type="ChEBI" id="CHEBI:28975"/>
        <dbReference type="ChEBI" id="CHEBI:57540"/>
        <dbReference type="ChEBI" id="CHEBI:57945"/>
    </reaction>
</comment>
<organism evidence="6 7">
    <name type="scientific">Sphingobium nicotianae</name>
    <dbReference type="NCBI Taxonomy" id="2782607"/>
    <lineage>
        <taxon>Bacteria</taxon>
        <taxon>Pseudomonadati</taxon>
        <taxon>Pseudomonadota</taxon>
        <taxon>Alphaproteobacteria</taxon>
        <taxon>Sphingomonadales</taxon>
        <taxon>Sphingomonadaceae</taxon>
        <taxon>Sphingobium</taxon>
    </lineage>
</organism>
<dbReference type="Pfam" id="PF00106">
    <property type="entry name" value="adh_short"/>
    <property type="match status" value="1"/>
</dbReference>
<feature type="domain" description="Ketoreductase" evidence="5">
    <location>
        <begin position="8"/>
        <end position="190"/>
    </location>
</feature>
<reference evidence="6" key="1">
    <citation type="submission" date="2021-05" db="EMBL/GenBank/DDBJ databases">
        <title>Genome of Sphingobium sp. strain.</title>
        <authorList>
            <person name="Fan R."/>
        </authorList>
    </citation>
    <scope>NUCLEOTIDE SEQUENCE</scope>
    <source>
        <strain evidence="6">H33</strain>
    </source>
</reference>
<proteinExistence type="inferred from homology"/>
<keyword evidence="2" id="KW-0560">Oxidoreductase</keyword>
<keyword evidence="7" id="KW-1185">Reference proteome</keyword>
<dbReference type="PRINTS" id="PR00081">
    <property type="entry name" value="GDHRDH"/>
</dbReference>
<dbReference type="PANTHER" id="PTHR43391">
    <property type="entry name" value="RETINOL DEHYDROGENASE-RELATED"/>
    <property type="match status" value="1"/>
</dbReference>
<dbReference type="SUPFAM" id="SSF51735">
    <property type="entry name" value="NAD(P)-binding Rossmann-fold domains"/>
    <property type="match status" value="1"/>
</dbReference>
<dbReference type="CDD" id="cd05233">
    <property type="entry name" value="SDR_c"/>
    <property type="match status" value="1"/>
</dbReference>
<comment type="similarity">
    <text evidence="1 4">Belongs to the short-chain dehydrogenases/reductases (SDR) family.</text>
</comment>
<dbReference type="InterPro" id="IPR057326">
    <property type="entry name" value="KR_dom"/>
</dbReference>
<dbReference type="GO" id="GO:0016491">
    <property type="term" value="F:oxidoreductase activity"/>
    <property type="evidence" value="ECO:0007669"/>
    <property type="project" value="UniProtKB-KW"/>
</dbReference>
<evidence type="ECO:0000256" key="2">
    <source>
        <dbReference type="ARBA" id="ARBA00023002"/>
    </source>
</evidence>
<evidence type="ECO:0000259" key="5">
    <source>
        <dbReference type="SMART" id="SM00822"/>
    </source>
</evidence>
<dbReference type="Gene3D" id="3.40.50.720">
    <property type="entry name" value="NAD(P)-binding Rossmann-like Domain"/>
    <property type="match status" value="1"/>
</dbReference>
<dbReference type="EMBL" id="JAHGAW010000006">
    <property type="protein sequence ID" value="MBT2187342.1"/>
    <property type="molecule type" value="Genomic_DNA"/>
</dbReference>
<evidence type="ECO:0000313" key="6">
    <source>
        <dbReference type="EMBL" id="MBT2187342.1"/>
    </source>
</evidence>
<dbReference type="PRINTS" id="PR00080">
    <property type="entry name" value="SDRFAMILY"/>
</dbReference>
<evidence type="ECO:0000256" key="4">
    <source>
        <dbReference type="RuleBase" id="RU000363"/>
    </source>
</evidence>
<evidence type="ECO:0000256" key="3">
    <source>
        <dbReference type="ARBA" id="ARBA00051383"/>
    </source>
</evidence>
<dbReference type="InterPro" id="IPR020904">
    <property type="entry name" value="Sc_DH/Rdtase_CS"/>
</dbReference>
<sequence length="277" mass="29095">MEGSLAGKVAVITGGASGIGRALAEAMLAEGMQVMIADIEAGRLEQAATELGVTGVPTDVSDPDQVAALAGRAVAQFGTVHIMCNNAGIGPMAPVVDLTLRDWQWMIDVNIKGVVHGITHFLPILRANPEGGHFLNTGSMASMMPVPTLATYCTAKYGVLGLSEVLAMEMATAGEKIGVTVLCPGPVQTDLGSSTRNRPAHLAGNLSDVLLEDSEQFKEAAVDWISPARAARIALDAIRRGDLYAITHPGMWPEVAARQDAIARAFADEAKRREMQA</sequence>
<dbReference type="InterPro" id="IPR036291">
    <property type="entry name" value="NAD(P)-bd_dom_sf"/>
</dbReference>
<dbReference type="PROSITE" id="PS00061">
    <property type="entry name" value="ADH_SHORT"/>
    <property type="match status" value="1"/>
</dbReference>
<comment type="caution">
    <text evidence="6">The sequence shown here is derived from an EMBL/GenBank/DDBJ whole genome shotgun (WGS) entry which is preliminary data.</text>
</comment>
<protein>
    <submittedName>
        <fullName evidence="6">SDR family NAD(P)-dependent oxidoreductase</fullName>
    </submittedName>
</protein>